<proteinExistence type="predicted"/>
<dbReference type="AlphaFoldDB" id="A0A6M3LME8"/>
<dbReference type="Gene3D" id="3.40.50.410">
    <property type="entry name" value="von Willebrand factor, type A domain"/>
    <property type="match status" value="1"/>
</dbReference>
<keyword evidence="1" id="KW-0175">Coiled coil</keyword>
<dbReference type="SMART" id="SM00327">
    <property type="entry name" value="VWA"/>
    <property type="match status" value="1"/>
</dbReference>
<protein>
    <submittedName>
        <fullName evidence="3">Putative cobalamin biosynthesis domain contining protein</fullName>
    </submittedName>
</protein>
<evidence type="ECO:0000313" key="3">
    <source>
        <dbReference type="EMBL" id="QJA94454.1"/>
    </source>
</evidence>
<evidence type="ECO:0000259" key="2">
    <source>
        <dbReference type="SMART" id="SM00327"/>
    </source>
</evidence>
<dbReference type="Pfam" id="PF11775">
    <property type="entry name" value="CobT_C"/>
    <property type="match status" value="1"/>
</dbReference>
<sequence>MMTSNEFSLLANLISRATNVKCIQNEDNNRWRANPVKKIIYYPKNTHYVDTDLGYLIHEVGHIRFSKAIPYLESGHNKKFAKWIEKFGKAVEQIFALINAFEDIRVDEKMKSIYKGAEKYLKISYEESLKFDYGMKKSLVTFNPIDFKRICKASWLHFCKYYLWEDAMGQKTAEKYLKRWKVKKDVRKAIDKIKKIDLTKEILKCKNTQEICNFIIKNILKIYIPLCDKTRKQMGMSEKQFKKAMTEIIKKFIKEINEIENKIKEGKQKAVDIEKKEMDGKLTEKMKLEKEGKDKKLGGVGYSEDIFKSNLKTRYITEEELIENVKLNIAGTKKAISILKDKEIKRYEGNYESGKLQNRKLYKLKTGTTKIFTRKITEEKDNQDMVFGLLVDESGSMNSNQMRIPNDKRNNPCQNAAIATTILGKALELTNKKFIIMGFNRENYIHKEFNKRMKMEEMIKISSNASGPGCGCNNDGWAISEITRMLAKRPERNKILIVLSDGEPAPTPQYHSYNLRQEAEKAEKVAKVYAIGLGSDAVERYYKRHIVLNNPDELGKTLTKIFKENVGKRVR</sequence>
<dbReference type="InterPro" id="IPR025861">
    <property type="entry name" value="CobT_VWA_dom"/>
</dbReference>
<name>A0A6M3LME8_9ZZZZ</name>
<dbReference type="PANTHER" id="PTHR41248:SF1">
    <property type="entry name" value="NORD PROTEIN"/>
    <property type="match status" value="1"/>
</dbReference>
<dbReference type="SUPFAM" id="SSF53300">
    <property type="entry name" value="vWA-like"/>
    <property type="match status" value="1"/>
</dbReference>
<dbReference type="PANTHER" id="PTHR41248">
    <property type="entry name" value="NORD PROTEIN"/>
    <property type="match status" value="1"/>
</dbReference>
<dbReference type="InterPro" id="IPR051928">
    <property type="entry name" value="NorD/CobT"/>
</dbReference>
<accession>A0A6M3LME8</accession>
<dbReference type="InterPro" id="IPR036465">
    <property type="entry name" value="vWFA_dom_sf"/>
</dbReference>
<reference evidence="3" key="1">
    <citation type="submission" date="2020-03" db="EMBL/GenBank/DDBJ databases">
        <title>The deep terrestrial virosphere.</title>
        <authorList>
            <person name="Holmfeldt K."/>
            <person name="Nilsson E."/>
            <person name="Simone D."/>
            <person name="Lopez-Fernandez M."/>
            <person name="Wu X."/>
            <person name="de Brujin I."/>
            <person name="Lundin D."/>
            <person name="Andersson A."/>
            <person name="Bertilsson S."/>
            <person name="Dopson M."/>
        </authorList>
    </citation>
    <scope>NUCLEOTIDE SEQUENCE</scope>
    <source>
        <strain evidence="3">MM415B03856</strain>
    </source>
</reference>
<organism evidence="3">
    <name type="scientific">viral metagenome</name>
    <dbReference type="NCBI Taxonomy" id="1070528"/>
    <lineage>
        <taxon>unclassified sequences</taxon>
        <taxon>metagenomes</taxon>
        <taxon>organismal metagenomes</taxon>
    </lineage>
</organism>
<feature type="coiled-coil region" evidence="1">
    <location>
        <begin position="242"/>
        <end position="291"/>
    </location>
</feature>
<evidence type="ECO:0000256" key="1">
    <source>
        <dbReference type="SAM" id="Coils"/>
    </source>
</evidence>
<feature type="domain" description="VWFA" evidence="2">
    <location>
        <begin position="384"/>
        <end position="566"/>
    </location>
</feature>
<gene>
    <name evidence="3" type="ORF">MM415B03856_0003</name>
</gene>
<dbReference type="InterPro" id="IPR002035">
    <property type="entry name" value="VWF_A"/>
</dbReference>
<dbReference type="EMBL" id="MT143233">
    <property type="protein sequence ID" value="QJA94454.1"/>
    <property type="molecule type" value="Genomic_DNA"/>
</dbReference>